<reference evidence="1 2" key="1">
    <citation type="submission" date="2019-01" db="EMBL/GenBank/DDBJ databases">
        <title>Spirosoma flava sp. nov., a propanil-degrading bacterium isolated from herbicide-contaminated soil.</title>
        <authorList>
            <person name="Zhang L."/>
            <person name="Jiang J.-D."/>
        </authorList>
    </citation>
    <scope>NUCLEOTIDE SEQUENCE [LARGE SCALE GENOMIC DNA]</scope>
    <source>
        <strain evidence="1 2">TY50</strain>
    </source>
</reference>
<name>A0A4Q2UHN0_9BACT</name>
<dbReference type="Proteomes" id="UP000290407">
    <property type="component" value="Unassembled WGS sequence"/>
</dbReference>
<evidence type="ECO:0000313" key="2">
    <source>
        <dbReference type="Proteomes" id="UP000290407"/>
    </source>
</evidence>
<keyword evidence="2" id="KW-1185">Reference proteome</keyword>
<dbReference type="RefSeq" id="WP_129605775.1">
    <property type="nucleotide sequence ID" value="NZ_SBLB01000010.1"/>
</dbReference>
<sequence>MNQSFKLRFDQMRDNNPTSDNISLAEIDSDYHAPGHARNLCLVWPDGRKVFLNYAYLIEAEFDVGSEKNIIRLNFSAHNVLLQGYGLDRLFMELLDHLPRIIKAADERYTIETEESAIITNIVVSQHH</sequence>
<gene>
    <name evidence="1" type="ORF">EQG79_26720</name>
</gene>
<comment type="caution">
    <text evidence="1">The sequence shown here is derived from an EMBL/GenBank/DDBJ whole genome shotgun (WGS) entry which is preliminary data.</text>
</comment>
<proteinExistence type="predicted"/>
<dbReference type="EMBL" id="SBLB01000010">
    <property type="protein sequence ID" value="RYC66971.1"/>
    <property type="molecule type" value="Genomic_DNA"/>
</dbReference>
<organism evidence="1 2">
    <name type="scientific">Spirosoma sordidisoli</name>
    <dbReference type="NCBI Taxonomy" id="2502893"/>
    <lineage>
        <taxon>Bacteria</taxon>
        <taxon>Pseudomonadati</taxon>
        <taxon>Bacteroidota</taxon>
        <taxon>Cytophagia</taxon>
        <taxon>Cytophagales</taxon>
        <taxon>Cytophagaceae</taxon>
        <taxon>Spirosoma</taxon>
    </lineage>
</organism>
<accession>A0A4Q2UHN0</accession>
<dbReference type="AlphaFoldDB" id="A0A4Q2UHN0"/>
<protein>
    <submittedName>
        <fullName evidence="1">Uncharacterized protein</fullName>
    </submittedName>
</protein>
<evidence type="ECO:0000313" key="1">
    <source>
        <dbReference type="EMBL" id="RYC66971.1"/>
    </source>
</evidence>